<sequence length="160" mass="16479">MIRTLPAILALAAIGLLPASALAAKPTTWSGKVGNPGGQSVTGIRAQTLQLGISGNKVAVRELKLVMICTDSSSGAVRRAAFAVSSAERAPLIRNRFALNFIARSGGWHVLVNLSGRLGSDGVGTAQVQVTASGVTEGFDTVAEHCGASANWRVKRARSS</sequence>
<dbReference type="AlphaFoldDB" id="A0A6J5ZEI4"/>
<gene>
    <name evidence="1" type="ORF">UFOPK3522_00590</name>
</gene>
<accession>A0A6J5ZEI4</accession>
<organism evidence="1">
    <name type="scientific">freshwater metagenome</name>
    <dbReference type="NCBI Taxonomy" id="449393"/>
    <lineage>
        <taxon>unclassified sequences</taxon>
        <taxon>metagenomes</taxon>
        <taxon>ecological metagenomes</taxon>
    </lineage>
</organism>
<reference evidence="1" key="1">
    <citation type="submission" date="2020-05" db="EMBL/GenBank/DDBJ databases">
        <authorList>
            <person name="Chiriac C."/>
            <person name="Salcher M."/>
            <person name="Ghai R."/>
            <person name="Kavagutti S V."/>
        </authorList>
    </citation>
    <scope>NUCLEOTIDE SEQUENCE</scope>
</reference>
<name>A0A6J5ZEI4_9ZZZZ</name>
<dbReference type="EMBL" id="CAESAO010000035">
    <property type="protein sequence ID" value="CAB4341005.1"/>
    <property type="molecule type" value="Genomic_DNA"/>
</dbReference>
<proteinExistence type="predicted"/>
<protein>
    <submittedName>
        <fullName evidence="1">Unannotated protein</fullName>
    </submittedName>
</protein>
<evidence type="ECO:0000313" key="1">
    <source>
        <dbReference type="EMBL" id="CAB4341005.1"/>
    </source>
</evidence>